<gene>
    <name evidence="1" type="ORF">GALMADRAFT_137393</name>
</gene>
<dbReference type="AlphaFoldDB" id="A0A067T8S0"/>
<dbReference type="OrthoDB" id="3060810at2759"/>
<sequence length="495" mass="56620">MSLLMPSQRNVHSPVSNLDRDVFLSIINLNADLFSDPTPLGDTRRASQVCRDWRDMILDAPSLWGKLIDLDDLAHSTEDWRDTVLQRSGNASLWIKATDQIYHEETHVRQKIYGFLFSVLDKHWGRTEKLVVCVDIRDLDTKLWRSIYRPAPQLRVFDVDLYGTQNRASSTPSFNLLFANNAPLLHTLHVANIKFNPRAPWVTGIRLIHIGPPFTLLEMLSAFKMMPNLETIRIEQVQRPRPDKEEVDHRQCVNLPNLSQIQLYCDFKSTVTLLENITYARGCFLKLTSGNWKQGPFRPLSKFALDYFTARVPTSLSLSVSHYRFSFKDRTENRSPFESFSVSVWFDDLPLPTLATANIIAGFTFPAPVFHFVTQLYLTSLNCSPSEAVHLFFRSLPAVTTLITNEQVIGNFFGLQKGTPDILLPLIEVVKLDTLDFRATSGYLFQFLVARRESGHPILVLDLRDANPDLARSLTYLADFTGMQVLWKRRESTAL</sequence>
<name>A0A067T8S0_GALM3</name>
<keyword evidence="2" id="KW-1185">Reference proteome</keyword>
<accession>A0A067T8S0</accession>
<evidence type="ECO:0000313" key="1">
    <source>
        <dbReference type="EMBL" id="KDR79595.1"/>
    </source>
</evidence>
<dbReference type="EMBL" id="KL142373">
    <property type="protein sequence ID" value="KDR79595.1"/>
    <property type="molecule type" value="Genomic_DNA"/>
</dbReference>
<protein>
    <submittedName>
        <fullName evidence="1">Uncharacterized protein</fullName>
    </submittedName>
</protein>
<proteinExistence type="predicted"/>
<evidence type="ECO:0000313" key="2">
    <source>
        <dbReference type="Proteomes" id="UP000027222"/>
    </source>
</evidence>
<reference evidence="2" key="1">
    <citation type="journal article" date="2014" name="Proc. Natl. Acad. Sci. U.S.A.">
        <title>Extensive sampling of basidiomycete genomes demonstrates inadequacy of the white-rot/brown-rot paradigm for wood decay fungi.</title>
        <authorList>
            <person name="Riley R."/>
            <person name="Salamov A.A."/>
            <person name="Brown D.W."/>
            <person name="Nagy L.G."/>
            <person name="Floudas D."/>
            <person name="Held B.W."/>
            <person name="Levasseur A."/>
            <person name="Lombard V."/>
            <person name="Morin E."/>
            <person name="Otillar R."/>
            <person name="Lindquist E.A."/>
            <person name="Sun H."/>
            <person name="LaButti K.M."/>
            <person name="Schmutz J."/>
            <person name="Jabbour D."/>
            <person name="Luo H."/>
            <person name="Baker S.E."/>
            <person name="Pisabarro A.G."/>
            <person name="Walton J.D."/>
            <person name="Blanchette R.A."/>
            <person name="Henrissat B."/>
            <person name="Martin F."/>
            <person name="Cullen D."/>
            <person name="Hibbett D.S."/>
            <person name="Grigoriev I.V."/>
        </authorList>
    </citation>
    <scope>NUCLEOTIDE SEQUENCE [LARGE SCALE GENOMIC DNA]</scope>
    <source>
        <strain evidence="2">CBS 339.88</strain>
    </source>
</reference>
<dbReference type="HOGENOM" id="CLU_030662_0_0_1"/>
<dbReference type="Proteomes" id="UP000027222">
    <property type="component" value="Unassembled WGS sequence"/>
</dbReference>
<organism evidence="1 2">
    <name type="scientific">Galerina marginata (strain CBS 339.88)</name>
    <dbReference type="NCBI Taxonomy" id="685588"/>
    <lineage>
        <taxon>Eukaryota</taxon>
        <taxon>Fungi</taxon>
        <taxon>Dikarya</taxon>
        <taxon>Basidiomycota</taxon>
        <taxon>Agaricomycotina</taxon>
        <taxon>Agaricomycetes</taxon>
        <taxon>Agaricomycetidae</taxon>
        <taxon>Agaricales</taxon>
        <taxon>Agaricineae</taxon>
        <taxon>Strophariaceae</taxon>
        <taxon>Galerina</taxon>
    </lineage>
</organism>